<organism evidence="3 4">
    <name type="scientific">Necator americanus</name>
    <name type="common">Human hookworm</name>
    <dbReference type="NCBI Taxonomy" id="51031"/>
    <lineage>
        <taxon>Eukaryota</taxon>
        <taxon>Metazoa</taxon>
        <taxon>Ecdysozoa</taxon>
        <taxon>Nematoda</taxon>
        <taxon>Chromadorea</taxon>
        <taxon>Rhabditida</taxon>
        <taxon>Rhabditina</taxon>
        <taxon>Rhabditomorpha</taxon>
        <taxon>Strongyloidea</taxon>
        <taxon>Ancylostomatidae</taxon>
        <taxon>Bunostominae</taxon>
        <taxon>Necator</taxon>
    </lineage>
</organism>
<dbReference type="PANTHER" id="PTHR10334">
    <property type="entry name" value="CYSTEINE-RICH SECRETORY PROTEIN-RELATED"/>
    <property type="match status" value="1"/>
</dbReference>
<proteinExistence type="predicted"/>
<dbReference type="OrthoDB" id="5798522at2759"/>
<dbReference type="InterPro" id="IPR035940">
    <property type="entry name" value="CAP_sf"/>
</dbReference>
<feature type="domain" description="SCP" evidence="2">
    <location>
        <begin position="69"/>
        <end position="220"/>
    </location>
</feature>
<protein>
    <submittedName>
        <fullName evidence="3">SCP-like protein</fullName>
    </submittedName>
</protein>
<dbReference type="CTD" id="25349363"/>
<name>W2TG84_NECAM</name>
<feature type="transmembrane region" description="Helical" evidence="1">
    <location>
        <begin position="27"/>
        <end position="46"/>
    </location>
</feature>
<keyword evidence="4" id="KW-1185">Reference proteome</keyword>
<dbReference type="PRINTS" id="PR00838">
    <property type="entry name" value="V5ALLERGEN"/>
</dbReference>
<dbReference type="Gene3D" id="3.40.33.10">
    <property type="entry name" value="CAP"/>
    <property type="match status" value="2"/>
</dbReference>
<reference evidence="4" key="1">
    <citation type="journal article" date="2014" name="Nat. Genet.">
        <title>Genome of the human hookworm Necator americanus.</title>
        <authorList>
            <person name="Tang Y.T."/>
            <person name="Gao X."/>
            <person name="Rosa B.A."/>
            <person name="Abubucker S."/>
            <person name="Hallsworth-Pepin K."/>
            <person name="Martin J."/>
            <person name="Tyagi R."/>
            <person name="Heizer E."/>
            <person name="Zhang X."/>
            <person name="Bhonagiri-Palsikar V."/>
            <person name="Minx P."/>
            <person name="Warren W.C."/>
            <person name="Wang Q."/>
            <person name="Zhan B."/>
            <person name="Hotez P.J."/>
            <person name="Sternberg P.W."/>
            <person name="Dougall A."/>
            <person name="Gaze S.T."/>
            <person name="Mulvenna J."/>
            <person name="Sotillo J."/>
            <person name="Ranganathan S."/>
            <person name="Rabelo E.M."/>
            <person name="Wilson R.K."/>
            <person name="Felgner P.L."/>
            <person name="Bethony J."/>
            <person name="Hawdon J.M."/>
            <person name="Gasser R.B."/>
            <person name="Loukas A."/>
            <person name="Mitreva M."/>
        </authorList>
    </citation>
    <scope>NUCLEOTIDE SEQUENCE [LARGE SCALE GENOMIC DNA]</scope>
</reference>
<dbReference type="SMART" id="SM00198">
    <property type="entry name" value="SCP"/>
    <property type="match status" value="2"/>
</dbReference>
<gene>
    <name evidence="3" type="ORF">NECAME_09334</name>
</gene>
<dbReference type="EMBL" id="KI659171">
    <property type="protein sequence ID" value="ETN80201.1"/>
    <property type="molecule type" value="Genomic_DNA"/>
</dbReference>
<keyword evidence="1" id="KW-0812">Transmembrane</keyword>
<dbReference type="InterPro" id="IPR002413">
    <property type="entry name" value="V5_allergen-like"/>
</dbReference>
<feature type="domain" description="SCP" evidence="2">
    <location>
        <begin position="271"/>
        <end position="430"/>
    </location>
</feature>
<evidence type="ECO:0000313" key="3">
    <source>
        <dbReference type="EMBL" id="ETN80201.1"/>
    </source>
</evidence>
<evidence type="ECO:0000256" key="1">
    <source>
        <dbReference type="SAM" id="Phobius"/>
    </source>
</evidence>
<dbReference type="KEGG" id="nai:NECAME_09334"/>
<dbReference type="GO" id="GO:0005576">
    <property type="term" value="C:extracellular region"/>
    <property type="evidence" value="ECO:0007669"/>
    <property type="project" value="InterPro"/>
</dbReference>
<dbReference type="PROSITE" id="PS01009">
    <property type="entry name" value="CRISP_1"/>
    <property type="match status" value="1"/>
</dbReference>
<dbReference type="InterPro" id="IPR014044">
    <property type="entry name" value="CAP_dom"/>
</dbReference>
<dbReference type="InterPro" id="IPR001283">
    <property type="entry name" value="CRISP-related"/>
</dbReference>
<dbReference type="STRING" id="51031.W2TG84"/>
<dbReference type="SUPFAM" id="SSF55797">
    <property type="entry name" value="PR-1-like"/>
    <property type="match status" value="2"/>
</dbReference>
<dbReference type="PRINTS" id="PR00837">
    <property type="entry name" value="V5TPXLIKE"/>
</dbReference>
<dbReference type="CDD" id="cd05380">
    <property type="entry name" value="CAP_euk"/>
    <property type="match status" value="2"/>
</dbReference>
<evidence type="ECO:0000259" key="2">
    <source>
        <dbReference type="SMART" id="SM00198"/>
    </source>
</evidence>
<dbReference type="InterPro" id="IPR018244">
    <property type="entry name" value="Allrgn_V5/Tpx1_CS"/>
</dbReference>
<keyword evidence="1" id="KW-1133">Transmembrane helix</keyword>
<dbReference type="AlphaFoldDB" id="W2TG84"/>
<evidence type="ECO:0000313" key="4">
    <source>
        <dbReference type="Proteomes" id="UP000053676"/>
    </source>
</evidence>
<dbReference type="Pfam" id="PF00188">
    <property type="entry name" value="CAP"/>
    <property type="match status" value="2"/>
</dbReference>
<sequence>MTQAAAYICITGYCGYKYKGFLSSRHLSAWMIPTSLLPILLFAVSTSNAAISRQKRATFGCSSDIMSDNTRQVFLNYHNEARLRVAKGIEPNKKGFLNPAKNMYKLEWDCNMEKQAQEAIASCPNSFSPWPNMGQNLMKFTSGSGFSNPPGQIKFALDNWWSRAKQYGVTDAENRYTNGYLYTFANMVFAETTKLGCAYAICGKELVITCLYNAIAYYTNNPMWETGKACETAENCTTYANSRCSNGLCTKGADLPETNNQCSSNNGMTDSVRQTFLSMHNKFRSSVARGLEPDALGGNAPKAAKMLKMVYDCSIEASALKHAQKCISEHSNKKDRPGLGENIYTTTALNFDKVKAASQASQLWWGELKKFGVGPSNILTTELWNRENTQIGHYSQMAWETSYRLGCAISHCPKFTLGVCQYGPGGNILDHLIYTIGNPCTSDAGCPGSYTCSVEEGLCNVV</sequence>
<keyword evidence="1" id="KW-0472">Membrane</keyword>
<dbReference type="Proteomes" id="UP000053676">
    <property type="component" value="Unassembled WGS sequence"/>
</dbReference>
<accession>W2TG84</accession>
<dbReference type="GeneID" id="25349363"/>